<feature type="compositionally biased region" description="Basic and acidic residues" evidence="2">
    <location>
        <begin position="384"/>
        <end position="396"/>
    </location>
</feature>
<evidence type="ECO:0000256" key="1">
    <source>
        <dbReference type="ARBA" id="ARBA00008903"/>
    </source>
</evidence>
<dbReference type="Gene3D" id="3.30.1780.10">
    <property type="entry name" value="ornithine cyclodeaminase, domain 1"/>
    <property type="match status" value="1"/>
</dbReference>
<proteinExistence type="inferred from homology"/>
<dbReference type="GO" id="GO:0005737">
    <property type="term" value="C:cytoplasm"/>
    <property type="evidence" value="ECO:0007669"/>
    <property type="project" value="TreeGrafter"/>
</dbReference>
<dbReference type="PANTHER" id="PTHR13812">
    <property type="entry name" value="KETIMINE REDUCTASE MU-CRYSTALLIN"/>
    <property type="match status" value="1"/>
</dbReference>
<sequence length="477" mass="51435">MPLTILSDNDVKSLLHSLTRADILKLQQSLADALHYYSTSTADDAEGGGCCSTYQPPRTHLKRRDGGTTLFMPASSNEGMGVKTVTLSGGGGNTAPSSEASSVADASTSLSSLSIKSATESTKSSLHDSNASKPTTAARGALTLLDASGSPRALINAQELTAFRTALASTMLFNKRANVHDVTVFGAGKQAYWHIRLALLLRGEEVHHVNVVNRSFERARELIMSLFKPDECDEDEEEGGRGGRGREPLHRPKIALLTPLHTDYSLHLKNHVRSSSALFLCTPSRSPLFPHNYLTSTSGRTKGRYVAAIGSYTPEMIELPVEVLWQAVKGEKGQVSHHRHAREGGAVVVDSVEGAVREAGEIVQAGVGGEGLVELGELVMLGREARGRREREEEKRSRSKSKTTRRLSRSKSRGRKSFDGEGVEVKDGGGDGGLRDWLERGNVIYKSVGLGLMDVVVGNNLVELADQRGVGTRILDF</sequence>
<dbReference type="PANTHER" id="PTHR13812:SF19">
    <property type="entry name" value="KETIMINE REDUCTASE MU-CRYSTALLIN"/>
    <property type="match status" value="1"/>
</dbReference>
<organism evidence="3 4">
    <name type="scientific">Saccharata proteae CBS 121410</name>
    <dbReference type="NCBI Taxonomy" id="1314787"/>
    <lineage>
        <taxon>Eukaryota</taxon>
        <taxon>Fungi</taxon>
        <taxon>Dikarya</taxon>
        <taxon>Ascomycota</taxon>
        <taxon>Pezizomycotina</taxon>
        <taxon>Dothideomycetes</taxon>
        <taxon>Dothideomycetes incertae sedis</taxon>
        <taxon>Botryosphaeriales</taxon>
        <taxon>Saccharataceae</taxon>
        <taxon>Saccharata</taxon>
    </lineage>
</organism>
<feature type="region of interest" description="Disordered" evidence="2">
    <location>
        <begin position="384"/>
        <end position="427"/>
    </location>
</feature>
<dbReference type="SUPFAM" id="SSF51735">
    <property type="entry name" value="NAD(P)-binding Rossmann-fold domains"/>
    <property type="match status" value="1"/>
</dbReference>
<dbReference type="InterPro" id="IPR023401">
    <property type="entry name" value="ODC_N"/>
</dbReference>
<feature type="compositionally biased region" description="Basic residues" evidence="2">
    <location>
        <begin position="397"/>
        <end position="415"/>
    </location>
</feature>
<evidence type="ECO:0000256" key="2">
    <source>
        <dbReference type="SAM" id="MobiDB-lite"/>
    </source>
</evidence>
<name>A0A6A5YDC7_9PEZI</name>
<dbReference type="Gene3D" id="3.40.50.720">
    <property type="entry name" value="NAD(P)-binding Rossmann-like Domain"/>
    <property type="match status" value="1"/>
</dbReference>
<evidence type="ECO:0000313" key="3">
    <source>
        <dbReference type="EMBL" id="KAF2089337.1"/>
    </source>
</evidence>
<feature type="region of interest" description="Disordered" evidence="2">
    <location>
        <begin position="231"/>
        <end position="250"/>
    </location>
</feature>
<feature type="compositionally biased region" description="Basic and acidic residues" evidence="2">
    <location>
        <begin position="416"/>
        <end position="427"/>
    </location>
</feature>
<reference evidence="3" key="1">
    <citation type="journal article" date="2020" name="Stud. Mycol.">
        <title>101 Dothideomycetes genomes: a test case for predicting lifestyles and emergence of pathogens.</title>
        <authorList>
            <person name="Haridas S."/>
            <person name="Albert R."/>
            <person name="Binder M."/>
            <person name="Bloem J."/>
            <person name="Labutti K."/>
            <person name="Salamov A."/>
            <person name="Andreopoulos B."/>
            <person name="Baker S."/>
            <person name="Barry K."/>
            <person name="Bills G."/>
            <person name="Bluhm B."/>
            <person name="Cannon C."/>
            <person name="Castanera R."/>
            <person name="Culley D."/>
            <person name="Daum C."/>
            <person name="Ezra D."/>
            <person name="Gonzalez J."/>
            <person name="Henrissat B."/>
            <person name="Kuo A."/>
            <person name="Liang C."/>
            <person name="Lipzen A."/>
            <person name="Lutzoni F."/>
            <person name="Magnuson J."/>
            <person name="Mondo S."/>
            <person name="Nolan M."/>
            <person name="Ohm R."/>
            <person name="Pangilinan J."/>
            <person name="Park H.-J."/>
            <person name="Ramirez L."/>
            <person name="Alfaro M."/>
            <person name="Sun H."/>
            <person name="Tritt A."/>
            <person name="Yoshinaga Y."/>
            <person name="Zwiers L.-H."/>
            <person name="Turgeon B."/>
            <person name="Goodwin S."/>
            <person name="Spatafora J."/>
            <person name="Crous P."/>
            <person name="Grigoriev I."/>
        </authorList>
    </citation>
    <scope>NUCLEOTIDE SEQUENCE</scope>
    <source>
        <strain evidence="3">CBS 121410</strain>
    </source>
</reference>
<feature type="region of interest" description="Disordered" evidence="2">
    <location>
        <begin position="55"/>
        <end position="103"/>
    </location>
</feature>
<feature type="compositionally biased region" description="Basic and acidic residues" evidence="2">
    <location>
        <begin position="239"/>
        <end position="250"/>
    </location>
</feature>
<protein>
    <submittedName>
        <fullName evidence="3">NAD(P)-binding protein</fullName>
    </submittedName>
</protein>
<gene>
    <name evidence="3" type="ORF">K490DRAFT_37788</name>
</gene>
<dbReference type="EMBL" id="ML978714">
    <property type="protein sequence ID" value="KAF2089337.1"/>
    <property type="molecule type" value="Genomic_DNA"/>
</dbReference>
<accession>A0A6A5YDC7</accession>
<keyword evidence="4" id="KW-1185">Reference proteome</keyword>
<dbReference type="AlphaFoldDB" id="A0A6A5YDC7"/>
<dbReference type="InterPro" id="IPR036291">
    <property type="entry name" value="NAD(P)-bd_dom_sf"/>
</dbReference>
<dbReference type="Proteomes" id="UP000799776">
    <property type="component" value="Unassembled WGS sequence"/>
</dbReference>
<dbReference type="OrthoDB" id="41492at2759"/>
<dbReference type="InterPro" id="IPR003462">
    <property type="entry name" value="ODC_Mu_crystall"/>
</dbReference>
<evidence type="ECO:0000313" key="4">
    <source>
        <dbReference type="Proteomes" id="UP000799776"/>
    </source>
</evidence>
<comment type="similarity">
    <text evidence="1">Belongs to the ornithine cyclodeaminase/mu-crystallin family.</text>
</comment>